<comment type="caution">
    <text evidence="1">The sequence shown here is derived from an EMBL/GenBank/DDBJ whole genome shotgun (WGS) entry which is preliminary data.</text>
</comment>
<protein>
    <submittedName>
        <fullName evidence="1">Uncharacterized protein</fullName>
    </submittedName>
</protein>
<reference evidence="1" key="1">
    <citation type="submission" date="2023-10" db="EMBL/GenBank/DDBJ databases">
        <authorList>
            <person name="Rodriguez Cubillos JULIANA M."/>
            <person name="De Vega J."/>
        </authorList>
    </citation>
    <scope>NUCLEOTIDE SEQUENCE</scope>
</reference>
<sequence length="563" mass="63183">MGTIQGNLLLSSSRDQTMISMDEELWFKAEERAQEILCIVQPNVVSEENRKKIIDFVKRLIGGYYGGEVFVFGSVPLKTYLPDGDIDLTVLCHESVEEDLPQAVCNLLGSGEDLEYKVKDIQHIRAQVKVVKCTVKNIAVDISFNQMAGLYALRFLEQVDEFVGKNHVFKRSIILVKAWCYYESRILGAHHGLLSTYAVEILVLYIINCFHSSLHGPLEVLYRFLDYYSTFDWEKNYVTIDGPQALSSLPEIVEKPECDRGGLLLSKELLKNYRDMCSVPKASETFPREFSIKFMNILDPLKNDNNLGRSVNKGNLHRIRFALTFGARRLEEILKLPGQSMGGALEVFFMNTLNRNGKGQRPDIDVPVPAFGTGKSEEPVLVGDCDNYYGGLQYVQLYRNHAMPLPAHSSSPSIPFDSVAHSSSPLIPFDAVAHSSSSSLPFDADLLALQQNWYMYYHRGADLYVPRQTFIPPNAPPPPPTFSLEDIGKSRGTGTYIPNMTHSTYWNSRARSSRPRRFVPGNNGPGNNGHGNGQNNNNTNNNNASSESSERKQIEELLSIPKI</sequence>
<evidence type="ECO:0000313" key="1">
    <source>
        <dbReference type="EMBL" id="CAJ2641695.1"/>
    </source>
</evidence>
<dbReference type="Proteomes" id="UP001177021">
    <property type="component" value="Unassembled WGS sequence"/>
</dbReference>
<gene>
    <name evidence="1" type="ORF">MILVUS5_LOCUS11291</name>
</gene>
<organism evidence="1 2">
    <name type="scientific">Trifolium pratense</name>
    <name type="common">Red clover</name>
    <dbReference type="NCBI Taxonomy" id="57577"/>
    <lineage>
        <taxon>Eukaryota</taxon>
        <taxon>Viridiplantae</taxon>
        <taxon>Streptophyta</taxon>
        <taxon>Embryophyta</taxon>
        <taxon>Tracheophyta</taxon>
        <taxon>Spermatophyta</taxon>
        <taxon>Magnoliopsida</taxon>
        <taxon>eudicotyledons</taxon>
        <taxon>Gunneridae</taxon>
        <taxon>Pentapetalae</taxon>
        <taxon>rosids</taxon>
        <taxon>fabids</taxon>
        <taxon>Fabales</taxon>
        <taxon>Fabaceae</taxon>
        <taxon>Papilionoideae</taxon>
        <taxon>50 kb inversion clade</taxon>
        <taxon>NPAAA clade</taxon>
        <taxon>Hologalegina</taxon>
        <taxon>IRL clade</taxon>
        <taxon>Trifolieae</taxon>
        <taxon>Trifolium</taxon>
    </lineage>
</organism>
<name>A0ACB0JAS7_TRIPR</name>
<accession>A0ACB0JAS7</accession>
<evidence type="ECO:0000313" key="2">
    <source>
        <dbReference type="Proteomes" id="UP001177021"/>
    </source>
</evidence>
<keyword evidence="2" id="KW-1185">Reference proteome</keyword>
<dbReference type="EMBL" id="CASHSV030000024">
    <property type="protein sequence ID" value="CAJ2641695.1"/>
    <property type="molecule type" value="Genomic_DNA"/>
</dbReference>
<proteinExistence type="predicted"/>